<dbReference type="EMBL" id="MU005778">
    <property type="protein sequence ID" value="KAF2705573.1"/>
    <property type="molecule type" value="Genomic_DNA"/>
</dbReference>
<feature type="compositionally biased region" description="Basic and acidic residues" evidence="1">
    <location>
        <begin position="86"/>
        <end position="99"/>
    </location>
</feature>
<reference evidence="2" key="1">
    <citation type="journal article" date="2020" name="Stud. Mycol.">
        <title>101 Dothideomycetes genomes: a test case for predicting lifestyles and emergence of pathogens.</title>
        <authorList>
            <person name="Haridas S."/>
            <person name="Albert R."/>
            <person name="Binder M."/>
            <person name="Bloem J."/>
            <person name="Labutti K."/>
            <person name="Salamov A."/>
            <person name="Andreopoulos B."/>
            <person name="Baker S."/>
            <person name="Barry K."/>
            <person name="Bills G."/>
            <person name="Bluhm B."/>
            <person name="Cannon C."/>
            <person name="Castanera R."/>
            <person name="Culley D."/>
            <person name="Daum C."/>
            <person name="Ezra D."/>
            <person name="Gonzalez J."/>
            <person name="Henrissat B."/>
            <person name="Kuo A."/>
            <person name="Liang C."/>
            <person name="Lipzen A."/>
            <person name="Lutzoni F."/>
            <person name="Magnuson J."/>
            <person name="Mondo S."/>
            <person name="Nolan M."/>
            <person name="Ohm R."/>
            <person name="Pangilinan J."/>
            <person name="Park H.-J."/>
            <person name="Ramirez L."/>
            <person name="Alfaro M."/>
            <person name="Sun H."/>
            <person name="Tritt A."/>
            <person name="Yoshinaga Y."/>
            <person name="Zwiers L.-H."/>
            <person name="Turgeon B."/>
            <person name="Goodwin S."/>
            <person name="Spatafora J."/>
            <person name="Crous P."/>
            <person name="Grigoriev I."/>
        </authorList>
    </citation>
    <scope>NUCLEOTIDE SEQUENCE</scope>
    <source>
        <strain evidence="2">CBS 279.74</strain>
    </source>
</reference>
<dbReference type="AlphaFoldDB" id="A0A6G1JZ01"/>
<evidence type="ECO:0000313" key="3">
    <source>
        <dbReference type="Proteomes" id="UP000799428"/>
    </source>
</evidence>
<evidence type="ECO:0000313" key="2">
    <source>
        <dbReference type="EMBL" id="KAF2705573.1"/>
    </source>
</evidence>
<proteinExistence type="predicted"/>
<name>A0A6G1JZ01_9PLEO</name>
<evidence type="ECO:0000256" key="1">
    <source>
        <dbReference type="SAM" id="MobiDB-lite"/>
    </source>
</evidence>
<gene>
    <name evidence="2" type="ORF">K504DRAFT_537141</name>
</gene>
<protein>
    <submittedName>
        <fullName evidence="2">Uncharacterized protein</fullName>
    </submittedName>
</protein>
<keyword evidence="3" id="KW-1185">Reference proteome</keyword>
<dbReference type="Proteomes" id="UP000799428">
    <property type="component" value="Unassembled WGS sequence"/>
</dbReference>
<accession>A0A6G1JZ01</accession>
<feature type="compositionally biased region" description="Basic and acidic residues" evidence="1">
    <location>
        <begin position="156"/>
        <end position="188"/>
    </location>
</feature>
<organism evidence="2 3">
    <name type="scientific">Pleomassaria siparia CBS 279.74</name>
    <dbReference type="NCBI Taxonomy" id="1314801"/>
    <lineage>
        <taxon>Eukaryota</taxon>
        <taxon>Fungi</taxon>
        <taxon>Dikarya</taxon>
        <taxon>Ascomycota</taxon>
        <taxon>Pezizomycotina</taxon>
        <taxon>Dothideomycetes</taxon>
        <taxon>Pleosporomycetidae</taxon>
        <taxon>Pleosporales</taxon>
        <taxon>Pleomassariaceae</taxon>
        <taxon>Pleomassaria</taxon>
    </lineage>
</organism>
<sequence>MYAIPAIARNTRARIHFNELSRTIGRRQYASTTGEATKRSSRIPLIFSASLITAGGAYYLGRQPSDATSNTKDNDMLHKVIGTQNQDKDAKSSSKKEEPAVIPSHPGGVQAEKNRRRAEYEDDHPKPVDDRHGDSVKKHSIAAEKNQNKVRIGKFSKQEFDNHIQKHSPDPCGDFEKVESKKKEEGKK</sequence>
<feature type="region of interest" description="Disordered" evidence="1">
    <location>
        <begin position="82"/>
        <end position="188"/>
    </location>
</feature>
<dbReference type="OrthoDB" id="5418632at2759"/>
<feature type="compositionally biased region" description="Basic and acidic residues" evidence="1">
    <location>
        <begin position="117"/>
        <end position="137"/>
    </location>
</feature>